<gene>
    <name evidence="2" type="ORF">QJS04_geneDACA003468</name>
</gene>
<dbReference type="EMBL" id="JAUJYN010000002">
    <property type="protein sequence ID" value="KAK1278265.1"/>
    <property type="molecule type" value="Genomic_DNA"/>
</dbReference>
<keyword evidence="1" id="KW-1133">Transmembrane helix</keyword>
<evidence type="ECO:0000313" key="2">
    <source>
        <dbReference type="EMBL" id="KAK1278265.1"/>
    </source>
</evidence>
<protein>
    <submittedName>
        <fullName evidence="2">Uncharacterized protein</fullName>
    </submittedName>
</protein>
<name>A0AAV9BNH9_ACOGR</name>
<sequence>MDLPSRVARTACDEDCPQSEPLLMRGAMTAKRAFKPKILNLYVFSFVVITDLMICFVNVFTFQVV</sequence>
<organism evidence="2 3">
    <name type="scientific">Acorus gramineus</name>
    <name type="common">Dwarf sweet flag</name>
    <dbReference type="NCBI Taxonomy" id="55184"/>
    <lineage>
        <taxon>Eukaryota</taxon>
        <taxon>Viridiplantae</taxon>
        <taxon>Streptophyta</taxon>
        <taxon>Embryophyta</taxon>
        <taxon>Tracheophyta</taxon>
        <taxon>Spermatophyta</taxon>
        <taxon>Magnoliopsida</taxon>
        <taxon>Liliopsida</taxon>
        <taxon>Acoraceae</taxon>
        <taxon>Acorus</taxon>
    </lineage>
</organism>
<keyword evidence="1" id="KW-0472">Membrane</keyword>
<evidence type="ECO:0000313" key="3">
    <source>
        <dbReference type="Proteomes" id="UP001179952"/>
    </source>
</evidence>
<proteinExistence type="predicted"/>
<reference evidence="2" key="1">
    <citation type="journal article" date="2023" name="Nat. Commun.">
        <title>Diploid and tetraploid genomes of Acorus and the evolution of monocots.</title>
        <authorList>
            <person name="Ma L."/>
            <person name="Liu K.W."/>
            <person name="Li Z."/>
            <person name="Hsiao Y.Y."/>
            <person name="Qi Y."/>
            <person name="Fu T."/>
            <person name="Tang G.D."/>
            <person name="Zhang D."/>
            <person name="Sun W.H."/>
            <person name="Liu D.K."/>
            <person name="Li Y."/>
            <person name="Chen G.Z."/>
            <person name="Liu X.D."/>
            <person name="Liao X.Y."/>
            <person name="Jiang Y.T."/>
            <person name="Yu X."/>
            <person name="Hao Y."/>
            <person name="Huang J."/>
            <person name="Zhao X.W."/>
            <person name="Ke S."/>
            <person name="Chen Y.Y."/>
            <person name="Wu W.L."/>
            <person name="Hsu J.L."/>
            <person name="Lin Y.F."/>
            <person name="Huang M.D."/>
            <person name="Li C.Y."/>
            <person name="Huang L."/>
            <person name="Wang Z.W."/>
            <person name="Zhao X."/>
            <person name="Zhong W.Y."/>
            <person name="Peng D.H."/>
            <person name="Ahmad S."/>
            <person name="Lan S."/>
            <person name="Zhang J.S."/>
            <person name="Tsai W.C."/>
            <person name="Van de Peer Y."/>
            <person name="Liu Z.J."/>
        </authorList>
    </citation>
    <scope>NUCLEOTIDE SEQUENCE</scope>
    <source>
        <strain evidence="2">SCP</strain>
    </source>
</reference>
<accession>A0AAV9BNH9</accession>
<dbReference type="Proteomes" id="UP001179952">
    <property type="component" value="Unassembled WGS sequence"/>
</dbReference>
<reference evidence="2" key="2">
    <citation type="submission" date="2023-06" db="EMBL/GenBank/DDBJ databases">
        <authorList>
            <person name="Ma L."/>
            <person name="Liu K.-W."/>
            <person name="Li Z."/>
            <person name="Hsiao Y.-Y."/>
            <person name="Qi Y."/>
            <person name="Fu T."/>
            <person name="Tang G."/>
            <person name="Zhang D."/>
            <person name="Sun W.-H."/>
            <person name="Liu D.-K."/>
            <person name="Li Y."/>
            <person name="Chen G.-Z."/>
            <person name="Liu X.-D."/>
            <person name="Liao X.-Y."/>
            <person name="Jiang Y.-T."/>
            <person name="Yu X."/>
            <person name="Hao Y."/>
            <person name="Huang J."/>
            <person name="Zhao X.-W."/>
            <person name="Ke S."/>
            <person name="Chen Y.-Y."/>
            <person name="Wu W.-L."/>
            <person name="Hsu J.-L."/>
            <person name="Lin Y.-F."/>
            <person name="Huang M.-D."/>
            <person name="Li C.-Y."/>
            <person name="Huang L."/>
            <person name="Wang Z.-W."/>
            <person name="Zhao X."/>
            <person name="Zhong W.-Y."/>
            <person name="Peng D.-H."/>
            <person name="Ahmad S."/>
            <person name="Lan S."/>
            <person name="Zhang J.-S."/>
            <person name="Tsai W.-C."/>
            <person name="Van De Peer Y."/>
            <person name="Liu Z.-J."/>
        </authorList>
    </citation>
    <scope>NUCLEOTIDE SEQUENCE</scope>
    <source>
        <strain evidence="2">SCP</strain>
        <tissue evidence="2">Leaves</tissue>
    </source>
</reference>
<comment type="caution">
    <text evidence="2">The sequence shown here is derived from an EMBL/GenBank/DDBJ whole genome shotgun (WGS) entry which is preliminary data.</text>
</comment>
<keyword evidence="3" id="KW-1185">Reference proteome</keyword>
<keyword evidence="1" id="KW-0812">Transmembrane</keyword>
<evidence type="ECO:0000256" key="1">
    <source>
        <dbReference type="SAM" id="Phobius"/>
    </source>
</evidence>
<dbReference type="AlphaFoldDB" id="A0AAV9BNH9"/>
<feature type="transmembrane region" description="Helical" evidence="1">
    <location>
        <begin position="41"/>
        <end position="62"/>
    </location>
</feature>